<evidence type="ECO:0000313" key="4">
    <source>
        <dbReference type="Proteomes" id="UP000859505"/>
    </source>
</evidence>
<organism evidence="3 4">
    <name type="scientific">Aeromonas hydrophila</name>
    <dbReference type="NCBI Taxonomy" id="644"/>
    <lineage>
        <taxon>Bacteria</taxon>
        <taxon>Pseudomonadati</taxon>
        <taxon>Pseudomonadota</taxon>
        <taxon>Gammaproteobacteria</taxon>
        <taxon>Aeromonadales</taxon>
        <taxon>Aeromonadaceae</taxon>
        <taxon>Aeromonas</taxon>
    </lineage>
</organism>
<dbReference type="AlphaFoldDB" id="A0AAD3YL42"/>
<accession>A0AAD3YL42</accession>
<dbReference type="RefSeq" id="WP_076362779.1">
    <property type="nucleotide sequence ID" value="NZ_JBMKCQ010000024.1"/>
</dbReference>
<dbReference type="EMBL" id="DACTUL010000024">
    <property type="protein sequence ID" value="HAT6345187.1"/>
    <property type="molecule type" value="Genomic_DNA"/>
</dbReference>
<comment type="caution">
    <text evidence="3">The sequence shown here is derived from an EMBL/GenBank/DDBJ whole genome shotgun (WGS) entry which is preliminary data.</text>
</comment>
<sequence length="59" mass="5882">MLALTTPLLLAFAASEALARKASGSSPQPASPPDHQQTSPADRAPGRGDAKGATEPPSS</sequence>
<gene>
    <name evidence="3" type="ORF">JAJ28_002943</name>
</gene>
<feature type="chain" id="PRO_5042240502" evidence="2">
    <location>
        <begin position="20"/>
        <end position="59"/>
    </location>
</feature>
<evidence type="ECO:0000313" key="3">
    <source>
        <dbReference type="EMBL" id="HAT6345187.1"/>
    </source>
</evidence>
<reference evidence="3" key="1">
    <citation type="journal article" date="2018" name="Genome Biol.">
        <title>SKESA: strategic k-mer extension for scrupulous assemblies.</title>
        <authorList>
            <person name="Souvorov A."/>
            <person name="Agarwala R."/>
            <person name="Lipman D.J."/>
        </authorList>
    </citation>
    <scope>NUCLEOTIDE SEQUENCE</scope>
    <source>
        <strain evidence="3">OLC2673_Aeromonas</strain>
    </source>
</reference>
<protein>
    <submittedName>
        <fullName evidence="3">Uncharacterized protein</fullName>
    </submittedName>
</protein>
<reference evidence="3" key="2">
    <citation type="submission" date="2020-01" db="EMBL/GenBank/DDBJ databases">
        <authorList>
            <consortium name="NCBI Pathogen Detection Project"/>
        </authorList>
    </citation>
    <scope>NUCLEOTIDE SEQUENCE</scope>
    <source>
        <strain evidence="3">OLC2673_Aeromonas</strain>
    </source>
</reference>
<evidence type="ECO:0000256" key="1">
    <source>
        <dbReference type="SAM" id="MobiDB-lite"/>
    </source>
</evidence>
<feature type="signal peptide" evidence="2">
    <location>
        <begin position="1"/>
        <end position="19"/>
    </location>
</feature>
<name>A0AAD3YL42_AERHY</name>
<feature type="compositionally biased region" description="Low complexity" evidence="1">
    <location>
        <begin position="17"/>
        <end position="28"/>
    </location>
</feature>
<dbReference type="Proteomes" id="UP000859505">
    <property type="component" value="Unassembled WGS sequence"/>
</dbReference>
<feature type="region of interest" description="Disordered" evidence="1">
    <location>
        <begin position="17"/>
        <end position="59"/>
    </location>
</feature>
<evidence type="ECO:0000256" key="2">
    <source>
        <dbReference type="SAM" id="SignalP"/>
    </source>
</evidence>
<keyword evidence="2" id="KW-0732">Signal</keyword>
<proteinExistence type="predicted"/>